<evidence type="ECO:0000313" key="3">
    <source>
        <dbReference type="Proteomes" id="UP000765160"/>
    </source>
</evidence>
<sequence length="156" mass="15817">MAKAQDITPKMGRRTVAAAAVGLALPAAATAPPPALLLNLAAPAQPAALLDTAADAQLIERLGVYLAAVVTYNTAPGDVFEAEEDPLWQAVQAASAAVKATPPRSLAGIVALARVAVALASHERSEDGGWSDRPAGDFAQALTLDLLRLYGAEAAA</sequence>
<dbReference type="EMBL" id="JAAVTX010000006">
    <property type="protein sequence ID" value="NKE47024.1"/>
    <property type="molecule type" value="Genomic_DNA"/>
</dbReference>
<gene>
    <name evidence="2" type="ORF">HB662_19750</name>
</gene>
<organism evidence="2 3">
    <name type="scientific">Falsiroseomonas frigidaquae</name>
    <dbReference type="NCBI Taxonomy" id="487318"/>
    <lineage>
        <taxon>Bacteria</taxon>
        <taxon>Pseudomonadati</taxon>
        <taxon>Pseudomonadota</taxon>
        <taxon>Alphaproteobacteria</taxon>
        <taxon>Acetobacterales</taxon>
        <taxon>Roseomonadaceae</taxon>
        <taxon>Falsiroseomonas</taxon>
    </lineage>
</organism>
<feature type="chain" id="PRO_5045814302" description="Secreted protein" evidence="1">
    <location>
        <begin position="32"/>
        <end position="156"/>
    </location>
</feature>
<name>A0ABX1F417_9PROT</name>
<evidence type="ECO:0008006" key="4">
    <source>
        <dbReference type="Google" id="ProtNLM"/>
    </source>
</evidence>
<accession>A0ABX1F417</accession>
<proteinExistence type="predicted"/>
<dbReference type="RefSeq" id="WP_168051963.1">
    <property type="nucleotide sequence ID" value="NZ_JAATJR010000006.1"/>
</dbReference>
<evidence type="ECO:0000313" key="2">
    <source>
        <dbReference type="EMBL" id="NKE47024.1"/>
    </source>
</evidence>
<dbReference type="Proteomes" id="UP000765160">
    <property type="component" value="Unassembled WGS sequence"/>
</dbReference>
<keyword evidence="3" id="KW-1185">Reference proteome</keyword>
<keyword evidence="1" id="KW-0732">Signal</keyword>
<protein>
    <recommendedName>
        <fullName evidence="4">Secreted protein</fullName>
    </recommendedName>
</protein>
<reference evidence="2 3" key="1">
    <citation type="submission" date="2020-03" db="EMBL/GenBank/DDBJ databases">
        <title>Roseomonas selenitidurans sp. nov. isolated from soil.</title>
        <authorList>
            <person name="Liu H."/>
        </authorList>
    </citation>
    <scope>NUCLEOTIDE SEQUENCE [LARGE SCALE GENOMIC DNA]</scope>
    <source>
        <strain evidence="2 3">JCM 15073</strain>
    </source>
</reference>
<evidence type="ECO:0000256" key="1">
    <source>
        <dbReference type="SAM" id="SignalP"/>
    </source>
</evidence>
<feature type="signal peptide" evidence="1">
    <location>
        <begin position="1"/>
        <end position="31"/>
    </location>
</feature>
<comment type="caution">
    <text evidence="2">The sequence shown here is derived from an EMBL/GenBank/DDBJ whole genome shotgun (WGS) entry which is preliminary data.</text>
</comment>